<protein>
    <submittedName>
        <fullName evidence="1">Uncharacterized protein</fullName>
    </submittedName>
</protein>
<name>A0A0L6UDB3_9BASI</name>
<dbReference type="VEuPathDB" id="FungiDB:VP01_779g2"/>
<sequence length="90" mass="10204">MTPGSKIYPKGSKGRLIGYNEELRSYRILADDGRIVDTKSTMRICLKSFKKNHHQLLINSPMIVCNSQTLLKNRTSSSKSPISMMNLMKT</sequence>
<comment type="caution">
    <text evidence="1">The sequence shown here is derived from an EMBL/GenBank/DDBJ whole genome shotgun (WGS) entry which is preliminary data.</text>
</comment>
<evidence type="ECO:0000313" key="1">
    <source>
        <dbReference type="EMBL" id="KNZ45800.1"/>
    </source>
</evidence>
<dbReference type="EMBL" id="LAVV01013271">
    <property type="protein sequence ID" value="KNZ45800.1"/>
    <property type="molecule type" value="Genomic_DNA"/>
</dbReference>
<keyword evidence="2" id="KW-1185">Reference proteome</keyword>
<reference evidence="1 2" key="1">
    <citation type="submission" date="2015-08" db="EMBL/GenBank/DDBJ databases">
        <title>Next Generation Sequencing and Analysis of the Genome of Puccinia sorghi L Schw, the Causal Agent of Maize Common Rust.</title>
        <authorList>
            <person name="Rochi L."/>
            <person name="Burguener G."/>
            <person name="Darino M."/>
            <person name="Turjanski A."/>
            <person name="Kreff E."/>
            <person name="Dieguez M.J."/>
            <person name="Sacco F."/>
        </authorList>
    </citation>
    <scope>NUCLEOTIDE SEQUENCE [LARGE SCALE GENOMIC DNA]</scope>
    <source>
        <strain evidence="1 2">RO10H11247</strain>
    </source>
</reference>
<accession>A0A0L6UDB3</accession>
<gene>
    <name evidence="1" type="ORF">VP01_779g2</name>
</gene>
<dbReference type="AlphaFoldDB" id="A0A0L6UDB3"/>
<evidence type="ECO:0000313" key="2">
    <source>
        <dbReference type="Proteomes" id="UP000037035"/>
    </source>
</evidence>
<organism evidence="1 2">
    <name type="scientific">Puccinia sorghi</name>
    <dbReference type="NCBI Taxonomy" id="27349"/>
    <lineage>
        <taxon>Eukaryota</taxon>
        <taxon>Fungi</taxon>
        <taxon>Dikarya</taxon>
        <taxon>Basidiomycota</taxon>
        <taxon>Pucciniomycotina</taxon>
        <taxon>Pucciniomycetes</taxon>
        <taxon>Pucciniales</taxon>
        <taxon>Pucciniaceae</taxon>
        <taxon>Puccinia</taxon>
    </lineage>
</organism>
<dbReference type="OrthoDB" id="1751476at2759"/>
<dbReference type="Proteomes" id="UP000037035">
    <property type="component" value="Unassembled WGS sequence"/>
</dbReference>
<proteinExistence type="predicted"/>